<dbReference type="InterPro" id="IPR027417">
    <property type="entry name" value="P-loop_NTPase"/>
</dbReference>
<dbReference type="CDD" id="cd01130">
    <property type="entry name" value="VirB11-like_ATPase"/>
    <property type="match status" value="1"/>
</dbReference>
<dbReference type="Pfam" id="PF00437">
    <property type="entry name" value="T2SSE"/>
    <property type="match status" value="1"/>
</dbReference>
<evidence type="ECO:0000313" key="5">
    <source>
        <dbReference type="Proteomes" id="UP001219297"/>
    </source>
</evidence>
<gene>
    <name evidence="4" type="ORF">PWJ81_00200</name>
</gene>
<sequence length="405" mass="44310">MREATYLGSAGLAPARPTRLTGRTHHPASTSRQGIEERVRETIRHRGIDPRRDTAFLENLVGETLTTFNDESVRGEHAALADTESVRSHLISQLSGYGPLQEFFDDPQVEEIWINAPDKIFVARAGVSARVDLTMAEQDIHTLVERMLYASGRRLDLSTPFVDAQLPSGERLHVTIPDITARYWAINIRKYTVRARTVSDLVDVHMLETRQAAYLSAAMEAGRNILVSGSTGAGKTTLLRALLGAVPPTERLISAEEVFELGIDLPDVVAMQTRPPSLEGRGAVTLRDLVRESLRMRPDRIVIGEVRGAEAFDLLIALNAGIPGACTIHANSAREALTKLEILPLLAGENITPNFVTPTVAATINLVVHVKRESHGQRRVSQILEVAGLGPDGSILTREAGRSWD</sequence>
<dbReference type="EMBL" id="JARBHI010000001">
    <property type="protein sequence ID" value="MDE1655496.1"/>
    <property type="molecule type" value="Genomic_DNA"/>
</dbReference>
<feature type="region of interest" description="Disordered" evidence="2">
    <location>
        <begin position="1"/>
        <end position="36"/>
    </location>
</feature>
<evidence type="ECO:0000313" key="4">
    <source>
        <dbReference type="EMBL" id="MDE1655496.1"/>
    </source>
</evidence>
<dbReference type="InterPro" id="IPR050921">
    <property type="entry name" value="T4SS_GSP_E_ATPase"/>
</dbReference>
<comment type="caution">
    <text evidence="4">The sequence shown here is derived from an EMBL/GenBank/DDBJ whole genome shotgun (WGS) entry which is preliminary data.</text>
</comment>
<comment type="similarity">
    <text evidence="1">Belongs to the GSP E family.</text>
</comment>
<feature type="domain" description="Bacterial type II secretion system protein E" evidence="3">
    <location>
        <begin position="96"/>
        <end position="368"/>
    </location>
</feature>
<protein>
    <submittedName>
        <fullName evidence="4">ATPase, T2SS/T4P/T4SS family</fullName>
    </submittedName>
</protein>
<dbReference type="Gene3D" id="3.40.50.300">
    <property type="entry name" value="P-loop containing nucleotide triphosphate hydrolases"/>
    <property type="match status" value="1"/>
</dbReference>
<dbReference type="PANTHER" id="PTHR30486:SF6">
    <property type="entry name" value="TYPE IV PILUS RETRACTATION ATPASE PILT"/>
    <property type="match status" value="1"/>
</dbReference>
<dbReference type="InterPro" id="IPR001482">
    <property type="entry name" value="T2SS/T4SS_dom"/>
</dbReference>
<organism evidence="4 5">
    <name type="scientific">Actinotignum sanguinis</name>
    <dbReference type="NCBI Taxonomy" id="1445614"/>
    <lineage>
        <taxon>Bacteria</taxon>
        <taxon>Bacillati</taxon>
        <taxon>Actinomycetota</taxon>
        <taxon>Actinomycetes</taxon>
        <taxon>Actinomycetales</taxon>
        <taxon>Actinomycetaceae</taxon>
        <taxon>Actinotignum</taxon>
    </lineage>
</organism>
<dbReference type="Proteomes" id="UP001219297">
    <property type="component" value="Unassembled WGS sequence"/>
</dbReference>
<proteinExistence type="inferred from homology"/>
<dbReference type="PANTHER" id="PTHR30486">
    <property type="entry name" value="TWITCHING MOTILITY PROTEIN PILT"/>
    <property type="match status" value="1"/>
</dbReference>
<dbReference type="SUPFAM" id="SSF52540">
    <property type="entry name" value="P-loop containing nucleoside triphosphate hydrolases"/>
    <property type="match status" value="1"/>
</dbReference>
<reference evidence="4 5" key="1">
    <citation type="submission" date="2023-02" db="EMBL/GenBank/DDBJ databases">
        <title>Defining the Infant Male Urobiome and Moving Towards Mechanisms in Urobiome Research.</title>
        <authorList>
            <person name="Reasoner S."/>
            <person name="Flores V."/>
            <person name="Van Horn G."/>
            <person name="Morales G."/>
            <person name="Peard L."/>
            <person name="Abelson B."/>
            <person name="Manuel C."/>
            <person name="Lee J."/>
            <person name="Baker B."/>
            <person name="Williams T."/>
            <person name="Schmitz J."/>
            <person name="Clayton D."/>
            <person name="Hadjifrangiskou M."/>
        </authorList>
    </citation>
    <scope>NUCLEOTIDE SEQUENCE [LARGE SCALE GENOMIC DNA]</scope>
    <source>
        <strain evidence="4 5">AS1053</strain>
    </source>
</reference>
<keyword evidence="5" id="KW-1185">Reference proteome</keyword>
<dbReference type="RefSeq" id="WP_274778222.1">
    <property type="nucleotide sequence ID" value="NZ_JARBHI010000001.1"/>
</dbReference>
<dbReference type="Gene3D" id="3.30.450.380">
    <property type="match status" value="1"/>
</dbReference>
<name>A0ABT5V3D5_9ACTO</name>
<evidence type="ECO:0000256" key="1">
    <source>
        <dbReference type="ARBA" id="ARBA00006611"/>
    </source>
</evidence>
<evidence type="ECO:0000259" key="3">
    <source>
        <dbReference type="Pfam" id="PF00437"/>
    </source>
</evidence>
<accession>A0ABT5V3D5</accession>
<evidence type="ECO:0000256" key="2">
    <source>
        <dbReference type="SAM" id="MobiDB-lite"/>
    </source>
</evidence>